<accession>A0ACA6AW55</accession>
<dbReference type="Proteomes" id="UP000000435">
    <property type="component" value="Chromosome"/>
</dbReference>
<evidence type="ECO:0000313" key="1">
    <source>
        <dbReference type="EMBL" id="AAZ68728.1"/>
    </source>
</evidence>
<reference evidence="2" key="1">
    <citation type="journal article" date="2006" name="J. Bacteriol.">
        <title>The genome of the obligately intracellular bacterium Ehrlichia canis reveals themes of complex membrane structure and immune evasion strategies.</title>
        <authorList>
            <person name="Mavromatis K."/>
            <person name="Doyle C.K."/>
            <person name="Lykidis A."/>
            <person name="Ivanova N."/>
            <person name="Francino M.P."/>
            <person name="Chain P."/>
            <person name="Shin M."/>
            <person name="Malfatti S."/>
            <person name="Larimer F."/>
            <person name="Copeland A."/>
            <person name="Detter J.C."/>
            <person name="Land M."/>
            <person name="Richardson P.M."/>
            <person name="Yu X.J."/>
            <person name="Walker D.H."/>
            <person name="McBride J.W."/>
            <person name="Kyrpides N.C."/>
        </authorList>
    </citation>
    <scope>NUCLEOTIDE SEQUENCE [LARGE SCALE GENOMIC DNA]</scope>
    <source>
        <strain evidence="2">Jake</strain>
    </source>
</reference>
<dbReference type="EMBL" id="CP000107">
    <property type="protein sequence ID" value="AAZ68728.1"/>
    <property type="molecule type" value="Genomic_DNA"/>
</dbReference>
<sequence length="200" mass="22850">MLDVAVIGIISLSVIIGVFRGFIKEIFGLCGICISVLLTIKYHGYFSNLYSQYVVSDIISQILSTITVFILIIVAMMIVNGWIMHLLSSVRCTIIDRFGGLLIGFVKGIVFSYFLFFIIETSCYALSAPKDGDEEEKVLPSWFVNSYYYNIFYVFNTYVDDIIPETTHEKIHEVESVVQDIIEKKHTADSIKKKKFKHKE</sequence>
<protein>
    <submittedName>
        <fullName evidence="1">Colicin V production protein</fullName>
    </submittedName>
</protein>
<name>A0ACA6AW55_EHRCJ</name>
<proteinExistence type="predicted"/>
<organism evidence="1 2">
    <name type="scientific">Ehrlichia canis (strain Jake)</name>
    <dbReference type="NCBI Taxonomy" id="269484"/>
    <lineage>
        <taxon>Bacteria</taxon>
        <taxon>Pseudomonadati</taxon>
        <taxon>Pseudomonadota</taxon>
        <taxon>Alphaproteobacteria</taxon>
        <taxon>Rickettsiales</taxon>
        <taxon>Anaplasmataceae</taxon>
        <taxon>Ehrlichia</taxon>
    </lineage>
</organism>
<keyword evidence="2" id="KW-1185">Reference proteome</keyword>
<gene>
    <name evidence="1" type="ordered locus">Ecaj_0696</name>
</gene>
<evidence type="ECO:0000313" key="2">
    <source>
        <dbReference type="Proteomes" id="UP000000435"/>
    </source>
</evidence>